<dbReference type="PROSITE" id="PS50104">
    <property type="entry name" value="TIR"/>
    <property type="match status" value="1"/>
</dbReference>
<reference evidence="7" key="1">
    <citation type="journal article" date="2011" name="Nature">
        <title>Genome sequence and analysis of the tuber crop potato.</title>
        <authorList>
            <consortium name="The Potato Genome Sequencing Consortium"/>
        </authorList>
    </citation>
    <scope>NUCLEOTIDE SEQUENCE [LARGE SCALE GENOMIC DNA]</scope>
    <source>
        <strain evidence="7">cv. DM1-3 516 R44</strain>
    </source>
</reference>
<keyword evidence="2" id="KW-0378">Hydrolase</keyword>
<dbReference type="Proteomes" id="UP000011115">
    <property type="component" value="Unassembled WGS sequence"/>
</dbReference>
<dbReference type="InterPro" id="IPR035897">
    <property type="entry name" value="Toll_tir_struct_dom_sf"/>
</dbReference>
<name>M1B040_SOLTU</name>
<protein>
    <recommendedName>
        <fullName evidence="1">ADP-ribosyl cyclase/cyclic ADP-ribose hydrolase</fullName>
        <ecNumber evidence="1">3.2.2.6</ecNumber>
    </recommendedName>
</protein>
<dbReference type="GO" id="GO:0005634">
    <property type="term" value="C:nucleus"/>
    <property type="evidence" value="ECO:0000318"/>
    <property type="project" value="GO_Central"/>
</dbReference>
<dbReference type="SMART" id="SM00255">
    <property type="entry name" value="TIR"/>
    <property type="match status" value="1"/>
</dbReference>
<dbReference type="Gramene" id="PGSC0003DMT400034080">
    <property type="protein sequence ID" value="PGSC0003DMT400034080"/>
    <property type="gene ID" value="PGSC0003DMG400013095"/>
</dbReference>
<dbReference type="InterPro" id="IPR000157">
    <property type="entry name" value="TIR_dom"/>
</dbReference>
<reference evidence="6" key="2">
    <citation type="submission" date="2015-06" db="UniProtKB">
        <authorList>
            <consortium name="EnsemblPlants"/>
        </authorList>
    </citation>
    <scope>IDENTIFICATION</scope>
    <source>
        <strain evidence="6">DM1-3 516 R44</strain>
    </source>
</reference>
<evidence type="ECO:0000256" key="3">
    <source>
        <dbReference type="ARBA" id="ARBA00023027"/>
    </source>
</evidence>
<dbReference type="InParanoid" id="M1B040"/>
<keyword evidence="7" id="KW-1185">Reference proteome</keyword>
<evidence type="ECO:0000256" key="2">
    <source>
        <dbReference type="ARBA" id="ARBA00022801"/>
    </source>
</evidence>
<evidence type="ECO:0000313" key="7">
    <source>
        <dbReference type="Proteomes" id="UP000011115"/>
    </source>
</evidence>
<dbReference type="SUPFAM" id="SSF52200">
    <property type="entry name" value="Toll/Interleukin receptor TIR domain"/>
    <property type="match status" value="1"/>
</dbReference>
<organism evidence="6 7">
    <name type="scientific">Solanum tuberosum</name>
    <name type="common">Potato</name>
    <dbReference type="NCBI Taxonomy" id="4113"/>
    <lineage>
        <taxon>Eukaryota</taxon>
        <taxon>Viridiplantae</taxon>
        <taxon>Streptophyta</taxon>
        <taxon>Embryophyta</taxon>
        <taxon>Tracheophyta</taxon>
        <taxon>Spermatophyta</taxon>
        <taxon>Magnoliopsida</taxon>
        <taxon>eudicotyledons</taxon>
        <taxon>Gunneridae</taxon>
        <taxon>Pentapetalae</taxon>
        <taxon>asterids</taxon>
        <taxon>lamiids</taxon>
        <taxon>Solanales</taxon>
        <taxon>Solanaceae</taxon>
        <taxon>Solanoideae</taxon>
        <taxon>Solaneae</taxon>
        <taxon>Solanum</taxon>
    </lineage>
</organism>
<dbReference type="GO" id="GO:0061809">
    <property type="term" value="F:NAD+ nucleosidase activity, cyclic ADP-ribose generating"/>
    <property type="evidence" value="ECO:0007669"/>
    <property type="project" value="UniProtKB-EC"/>
</dbReference>
<feature type="domain" description="TIR" evidence="5">
    <location>
        <begin position="71"/>
        <end position="197"/>
    </location>
</feature>
<dbReference type="GO" id="GO:0007165">
    <property type="term" value="P:signal transduction"/>
    <property type="evidence" value="ECO:0000318"/>
    <property type="project" value="GO_Central"/>
</dbReference>
<dbReference type="EC" id="3.2.2.6" evidence="1"/>
<sequence length="197" mass="22872">MKEKEEIMTVMVEDEEEDKVMVVEEEEQEVVEEVTVTTEEGLGGRESLFSKSDLKMEALRVEEASNFRSQCMYDVFRSFRGEDTRKTFTDQLYKALVDEGYRTFRDGNEIERGEDIKSELDKAIHSSKSSIIVLSKNYATSSWCLNELVMIFENKRKRGHAILPVFYYVDPLDVGKQMGRFATAFSSYEQQIMEQSD</sequence>
<dbReference type="PANTHER" id="PTHR32009:SF39">
    <property type="entry name" value="TIR DOMAIN-CONTAINING PROTEIN"/>
    <property type="match status" value="1"/>
</dbReference>
<evidence type="ECO:0000256" key="1">
    <source>
        <dbReference type="ARBA" id="ARBA00011982"/>
    </source>
</evidence>
<keyword evidence="3" id="KW-0520">NAD</keyword>
<evidence type="ECO:0000256" key="4">
    <source>
        <dbReference type="ARBA" id="ARBA00047304"/>
    </source>
</evidence>
<evidence type="ECO:0000259" key="5">
    <source>
        <dbReference type="PROSITE" id="PS50104"/>
    </source>
</evidence>
<dbReference type="HOGENOM" id="CLU_1386315_0_0_1"/>
<comment type="catalytic activity">
    <reaction evidence="4">
        <text>NAD(+) + H2O = ADP-D-ribose + nicotinamide + H(+)</text>
        <dbReference type="Rhea" id="RHEA:16301"/>
        <dbReference type="ChEBI" id="CHEBI:15377"/>
        <dbReference type="ChEBI" id="CHEBI:15378"/>
        <dbReference type="ChEBI" id="CHEBI:17154"/>
        <dbReference type="ChEBI" id="CHEBI:57540"/>
        <dbReference type="ChEBI" id="CHEBI:57967"/>
        <dbReference type="EC" id="3.2.2.6"/>
    </reaction>
    <physiologicalReaction direction="left-to-right" evidence="4">
        <dbReference type="Rhea" id="RHEA:16302"/>
    </physiologicalReaction>
</comment>
<dbReference type="PANTHER" id="PTHR32009">
    <property type="entry name" value="TMV RESISTANCE PROTEIN N-LIKE"/>
    <property type="match status" value="1"/>
</dbReference>
<dbReference type="EnsemblPlants" id="PGSC0003DMT400034080">
    <property type="protein sequence ID" value="PGSC0003DMT400034080"/>
    <property type="gene ID" value="PGSC0003DMG400013095"/>
</dbReference>
<dbReference type="eggNOG" id="ENOG502QVBR">
    <property type="taxonomic scope" value="Eukaryota"/>
</dbReference>
<proteinExistence type="predicted"/>
<evidence type="ECO:0000313" key="6">
    <source>
        <dbReference type="EnsemblPlants" id="PGSC0003DMT400034080"/>
    </source>
</evidence>
<dbReference type="PaxDb" id="4113-PGSC0003DMT400034080"/>
<dbReference type="Pfam" id="PF01582">
    <property type="entry name" value="TIR"/>
    <property type="match status" value="1"/>
</dbReference>
<dbReference type="Gene3D" id="3.40.50.10140">
    <property type="entry name" value="Toll/interleukin-1 receptor homology (TIR) domain"/>
    <property type="match status" value="1"/>
</dbReference>
<accession>M1B040</accession>
<dbReference type="AlphaFoldDB" id="M1B040"/>